<evidence type="ECO:0000256" key="1">
    <source>
        <dbReference type="SAM" id="Phobius"/>
    </source>
</evidence>
<keyword evidence="1" id="KW-0472">Membrane</keyword>
<keyword evidence="1" id="KW-1133">Transmembrane helix</keyword>
<gene>
    <name evidence="2" type="ORF">pSM31_29</name>
</gene>
<keyword evidence="1" id="KW-0812">Transmembrane</keyword>
<geneLocation type="plasmid" evidence="2">
    <name>pSM31</name>
</geneLocation>
<organism evidence="2">
    <name type="scientific">Staphylococcus aureus</name>
    <dbReference type="NCBI Taxonomy" id="1280"/>
    <lineage>
        <taxon>Bacteria</taxon>
        <taxon>Bacillati</taxon>
        <taxon>Bacillota</taxon>
        <taxon>Bacilli</taxon>
        <taxon>Bacillales</taxon>
        <taxon>Staphylococcaceae</taxon>
        <taxon>Staphylococcus</taxon>
    </lineage>
</organism>
<name>A0A1W5ISZ7_STAAU</name>
<sequence length="56" mass="6776">MLIFNLHVNGQCYKIVIVFAEIFVCEISIYVFGSYFRFKSVYKFWIEKIYDLPLNL</sequence>
<keyword evidence="2" id="KW-0614">Plasmid</keyword>
<proteinExistence type="predicted"/>
<evidence type="ECO:0000313" key="2">
    <source>
        <dbReference type="EMBL" id="AKS10468.1"/>
    </source>
</evidence>
<reference evidence="2" key="2">
    <citation type="submission" date="2018-03" db="EMBL/GenBank/DDBJ databases">
        <title>Complete sequence of two Staphylococcus aureus plasmids carrying genes for resistance to antibiotics, heavy-metals, biocides and/or virulence.</title>
        <authorList>
            <person name="Costa S.S."/>
            <person name="Kadlec K."/>
            <person name="Fessler A.T."/>
            <person name="Viveiros M."/>
            <person name="Melo-Cristino J."/>
            <person name="Schwarz S."/>
            <person name="Couto I."/>
        </authorList>
    </citation>
    <scope>NUCLEOTIDE SEQUENCE</scope>
    <source>
        <strain evidence="2">SM31</strain>
        <plasmid evidence="2">pSM31</plasmid>
    </source>
</reference>
<accession>A0A1W5ISZ7</accession>
<dbReference type="AlphaFoldDB" id="A0A1W5ISZ7"/>
<reference evidence="2" key="1">
    <citation type="journal article" date="2016" name="Microb. Drug Resist.">
        <title>Plasmid-Borne Antimicrobial Resistance of Staphylococcus aureus Isolated in a Hospital in Lisbon, Portugal.</title>
        <authorList>
            <person name="Costa S.S."/>
            <person name="Palma C."/>
            <person name="Kadlec K."/>
            <person name="Fessler A.T."/>
            <person name="Viveiros M."/>
            <person name="Melo-Cristino J."/>
            <person name="Schwarz S."/>
            <person name="Couto I."/>
        </authorList>
    </citation>
    <scope>NUCLEOTIDE SEQUENCE</scope>
    <source>
        <strain evidence="2">SM31</strain>
        <plasmid evidence="2">pSM31</plasmid>
    </source>
</reference>
<feature type="transmembrane region" description="Helical" evidence="1">
    <location>
        <begin position="15"/>
        <end position="38"/>
    </location>
</feature>
<dbReference type="EMBL" id="KR270450">
    <property type="protein sequence ID" value="AKS10468.1"/>
    <property type="molecule type" value="Genomic_DNA"/>
</dbReference>
<protein>
    <submittedName>
        <fullName evidence="2">Uncharacterized protein</fullName>
    </submittedName>
</protein>